<dbReference type="GO" id="GO:0120147">
    <property type="term" value="F:formylglycine-generating oxidase activity"/>
    <property type="evidence" value="ECO:0007669"/>
    <property type="project" value="TreeGrafter"/>
</dbReference>
<dbReference type="InterPro" id="IPR042095">
    <property type="entry name" value="SUMF_sf"/>
</dbReference>
<gene>
    <name evidence="3" type="ORF">HMPREF3185_02048</name>
</gene>
<dbReference type="STRING" id="322095.HMPREF3185_02048"/>
<dbReference type="AlphaFoldDB" id="A0A134B0E4"/>
<organism evidence="3 4">
    <name type="scientific">Porphyromonas somerae</name>
    <dbReference type="NCBI Taxonomy" id="322095"/>
    <lineage>
        <taxon>Bacteria</taxon>
        <taxon>Pseudomonadati</taxon>
        <taxon>Bacteroidota</taxon>
        <taxon>Bacteroidia</taxon>
        <taxon>Bacteroidales</taxon>
        <taxon>Porphyromonadaceae</taxon>
        <taxon>Porphyromonas</taxon>
    </lineage>
</organism>
<dbReference type="InterPro" id="IPR016187">
    <property type="entry name" value="CTDL_fold"/>
</dbReference>
<sequence length="426" mass="48780">MVHIPRGHVLLGEAKADSLWGTPAVSRGISVEAFWMDRTEVTNAQYRQFVYYVRDSILRERLADPAYGGDESYKITEDKDGEPTTPHLDWSRPIPSEKRATEEELRALQSIYYTNPVTGEKKLDPTQLYYRYERYDHRAAALWRNQLRQAQGNPQWEKKRPETVLISKDTAYIDASGKIVRETLTRPLRSEYDFLSTYIVPVLPDETVWVNDFPQSTNAIYTTKYFNHPGYNDYPVVGVTWEQAQAYCAWRTISYKKGLKLPEGQIVEEFRLPTEAEWEYAARMGNSSISYPWGNAKVRSCDGCFVGNFKPGEGDYTADKHLITARVSSYPPNDFGLFDMAGNVAEWTSTTWTPAGLKLINDVNPELSYQADYKDSIDRTLKVIKGGSWKDVARYIRANNRTKAPQNAAHSYIGFRCVRSAVEFSK</sequence>
<dbReference type="Pfam" id="PF03781">
    <property type="entry name" value="FGE-sulfatase"/>
    <property type="match status" value="1"/>
</dbReference>
<dbReference type="InterPro" id="IPR051043">
    <property type="entry name" value="Sulfatase_Mod_Factor_Kinase"/>
</dbReference>
<comment type="caution">
    <text evidence="3">The sequence shown here is derived from an EMBL/GenBank/DDBJ whole genome shotgun (WGS) entry which is preliminary data.</text>
</comment>
<evidence type="ECO:0000259" key="2">
    <source>
        <dbReference type="Pfam" id="PF03781"/>
    </source>
</evidence>
<accession>A0A134B0E4</accession>
<dbReference type="Gene3D" id="3.90.1580.10">
    <property type="entry name" value="paralog of FGE (formylglycine-generating enzyme)"/>
    <property type="match status" value="1"/>
</dbReference>
<protein>
    <submittedName>
        <fullName evidence="3">Putative gliding motility-associated lipoprotein GldK</fullName>
    </submittedName>
</protein>
<reference evidence="4" key="1">
    <citation type="submission" date="2016-01" db="EMBL/GenBank/DDBJ databases">
        <authorList>
            <person name="Mitreva M."/>
            <person name="Pepin K.H."/>
            <person name="Mihindukulasuriya K.A."/>
            <person name="Fulton R."/>
            <person name="Fronick C."/>
            <person name="O'Laughlin M."/>
            <person name="Miner T."/>
            <person name="Herter B."/>
            <person name="Rosa B.A."/>
            <person name="Cordes M."/>
            <person name="Tomlinson C."/>
            <person name="Wollam A."/>
            <person name="Palsikar V.B."/>
            <person name="Mardis E.R."/>
            <person name="Wilson R.K."/>
        </authorList>
    </citation>
    <scope>NUCLEOTIDE SEQUENCE [LARGE SCALE GENOMIC DNA]</scope>
    <source>
        <strain evidence="4">KA00683</strain>
    </source>
</reference>
<dbReference type="PATRIC" id="fig|322095.3.peg.2018"/>
<feature type="domain" description="Sulfatase-modifying factor enzyme-like" evidence="2">
    <location>
        <begin position="1"/>
        <end position="419"/>
    </location>
</feature>
<proteinExistence type="predicted"/>
<keyword evidence="3" id="KW-0449">Lipoprotein</keyword>
<dbReference type="PANTHER" id="PTHR23150">
    <property type="entry name" value="SULFATASE MODIFYING FACTOR 1, 2"/>
    <property type="match status" value="1"/>
</dbReference>
<dbReference type="SUPFAM" id="SSF56436">
    <property type="entry name" value="C-type lectin-like"/>
    <property type="match status" value="1"/>
</dbReference>
<feature type="region of interest" description="Disordered" evidence="1">
    <location>
        <begin position="69"/>
        <end position="93"/>
    </location>
</feature>
<feature type="compositionally biased region" description="Basic and acidic residues" evidence="1">
    <location>
        <begin position="71"/>
        <end position="82"/>
    </location>
</feature>
<dbReference type="EMBL" id="LSDK01000139">
    <property type="protein sequence ID" value="KXB73409.1"/>
    <property type="molecule type" value="Genomic_DNA"/>
</dbReference>
<dbReference type="PANTHER" id="PTHR23150:SF19">
    <property type="entry name" value="FORMYLGLYCINE-GENERATING ENZYME"/>
    <property type="match status" value="1"/>
</dbReference>
<keyword evidence="4" id="KW-1185">Reference proteome</keyword>
<dbReference type="Proteomes" id="UP000070224">
    <property type="component" value="Unassembled WGS sequence"/>
</dbReference>
<evidence type="ECO:0000256" key="1">
    <source>
        <dbReference type="SAM" id="MobiDB-lite"/>
    </source>
</evidence>
<evidence type="ECO:0000313" key="3">
    <source>
        <dbReference type="EMBL" id="KXB73409.1"/>
    </source>
</evidence>
<name>A0A134B0E4_9PORP</name>
<evidence type="ECO:0000313" key="4">
    <source>
        <dbReference type="Proteomes" id="UP000070224"/>
    </source>
</evidence>
<dbReference type="InterPro" id="IPR005532">
    <property type="entry name" value="SUMF_dom"/>
</dbReference>